<feature type="transmembrane region" description="Helical" evidence="1">
    <location>
        <begin position="460"/>
        <end position="480"/>
    </location>
</feature>
<keyword evidence="1" id="KW-1133">Transmembrane helix</keyword>
<dbReference type="KEGG" id="ahu:A6A40_04345"/>
<dbReference type="AlphaFoldDB" id="A0A160JF80"/>
<feature type="transmembrane region" description="Helical" evidence="1">
    <location>
        <begin position="352"/>
        <end position="371"/>
    </location>
</feature>
<dbReference type="Proteomes" id="UP000077405">
    <property type="component" value="Chromosome"/>
</dbReference>
<dbReference type="RefSeq" id="WP_063634281.1">
    <property type="nucleotide sequence ID" value="NZ_CP015285.1"/>
</dbReference>
<dbReference type="GO" id="GO:0007165">
    <property type="term" value="P:signal transduction"/>
    <property type="evidence" value="ECO:0007669"/>
    <property type="project" value="InterPro"/>
</dbReference>
<feature type="transmembrane region" description="Helical" evidence="1">
    <location>
        <begin position="21"/>
        <end position="44"/>
    </location>
</feature>
<accession>A0A160JF80</accession>
<sequence>MTTLNTFRGPLRGHGMVMAGIPAVILLAAALAMAGVGLLGTWLAQDQLGEARAAKAAAVAEAVQHDLERAIAYGIPLPRIEGVAAFLQGIAGRNPDLGFLALTGGDGVLLQGAVNAGGGIDAAGLQALTAGLRGLPTPETRAATLQPIERDGLLILRVPVRVGRLSSEGGGGGVGQPPAGHVLVGVQPQQVRGQIAGELATVVFGGLAVLLLLAELAGVLARASFRAPLRRLALAMTDAVDGRFATLLGRRPRDQVGRLLFAFNAVVFGLHDRRQRFAAHADEVRAAVFDPEVAAAVESTRLSALTALGPGLEAAPRREIDSRSDDVHAFALLSAAAAPMLVLGAGPAAAGPVLVLVLAVALAGAAAGYAVPFGWRRAAAVLNALALLSTATMLLLDGTPLAAGLAGGVTGGFAAGLALSYVRRQAADGGQLSLLRALASGIAAALLWAVAVGWDSGMLTVSSLLPAALAALLSRPIVVLRS</sequence>
<name>A0A160JF80_9PROT</name>
<feature type="transmembrane region" description="Helical" evidence="1">
    <location>
        <begin position="199"/>
        <end position="221"/>
    </location>
</feature>
<keyword evidence="1" id="KW-0472">Membrane</keyword>
<evidence type="ECO:0000313" key="4">
    <source>
        <dbReference type="Proteomes" id="UP000077405"/>
    </source>
</evidence>
<feature type="transmembrane region" description="Helical" evidence="1">
    <location>
        <begin position="378"/>
        <end position="396"/>
    </location>
</feature>
<evidence type="ECO:0000256" key="1">
    <source>
        <dbReference type="SAM" id="Phobius"/>
    </source>
</evidence>
<dbReference type="InterPro" id="IPR003660">
    <property type="entry name" value="HAMP_dom"/>
</dbReference>
<dbReference type="STRING" id="1226968.A6A40_04345"/>
<keyword evidence="1" id="KW-0812">Transmembrane</keyword>
<proteinExistence type="predicted"/>
<protein>
    <submittedName>
        <fullName evidence="3">HAMP domain-containing protein</fullName>
    </submittedName>
</protein>
<dbReference type="GO" id="GO:0016020">
    <property type="term" value="C:membrane"/>
    <property type="evidence" value="ECO:0007669"/>
    <property type="project" value="InterPro"/>
</dbReference>
<organism evidence="3 4">
    <name type="scientific">Azospirillum humicireducens</name>
    <dbReference type="NCBI Taxonomy" id="1226968"/>
    <lineage>
        <taxon>Bacteria</taxon>
        <taxon>Pseudomonadati</taxon>
        <taxon>Pseudomonadota</taxon>
        <taxon>Alphaproteobacteria</taxon>
        <taxon>Rhodospirillales</taxon>
        <taxon>Azospirillaceae</taxon>
        <taxon>Azospirillum</taxon>
    </lineage>
</organism>
<gene>
    <name evidence="3" type="ORF">A6A40_04345</name>
</gene>
<feature type="transmembrane region" description="Helical" evidence="1">
    <location>
        <begin position="402"/>
        <end position="422"/>
    </location>
</feature>
<feature type="transmembrane region" description="Helical" evidence="1">
    <location>
        <begin position="327"/>
        <end position="346"/>
    </location>
</feature>
<feature type="domain" description="HAMP" evidence="2">
    <location>
        <begin position="223"/>
        <end position="275"/>
    </location>
</feature>
<evidence type="ECO:0000313" key="3">
    <source>
        <dbReference type="EMBL" id="ANC91194.1"/>
    </source>
</evidence>
<reference evidence="3 4" key="1">
    <citation type="journal article" date="2013" name="Int. J. Syst. Evol. Microbiol.">
        <title>Azospirillum humicireducens sp. nov., a nitrogen-fixing bacterium isolated from a microbial fuel cell.</title>
        <authorList>
            <person name="Zhou S."/>
            <person name="Han L."/>
            <person name="Wang Y."/>
            <person name="Yang G."/>
            <person name="Zhuang L."/>
            <person name="Hu P."/>
        </authorList>
    </citation>
    <scope>NUCLEOTIDE SEQUENCE [LARGE SCALE GENOMIC DNA]</scope>
    <source>
        <strain evidence="3 4">SgZ-5</strain>
    </source>
</reference>
<dbReference type="PROSITE" id="PS50885">
    <property type="entry name" value="HAMP"/>
    <property type="match status" value="1"/>
</dbReference>
<keyword evidence="4" id="KW-1185">Reference proteome</keyword>
<dbReference type="OrthoDB" id="7305352at2"/>
<dbReference type="EMBL" id="CP015285">
    <property type="protein sequence ID" value="ANC91194.1"/>
    <property type="molecule type" value="Genomic_DNA"/>
</dbReference>
<feature type="transmembrane region" description="Helical" evidence="1">
    <location>
        <begin position="434"/>
        <end position="454"/>
    </location>
</feature>
<evidence type="ECO:0000259" key="2">
    <source>
        <dbReference type="PROSITE" id="PS50885"/>
    </source>
</evidence>